<proteinExistence type="predicted"/>
<dbReference type="Proteomes" id="UP000499080">
    <property type="component" value="Unassembled WGS sequence"/>
</dbReference>
<sequence>MRCGSRVPWKHEDAAFFKDTRRLPSAIFIRSSSFLPQLRSEKRGEFLFTGKIGETERDDFLACLYALTKEERKRILERYAASSLFSYLEMPFQSLFIKTAEKLWQYIDYDSFHFLLIEILSLNIIGKSLMHTKF</sequence>
<evidence type="ECO:0000313" key="2">
    <source>
        <dbReference type="Proteomes" id="UP000499080"/>
    </source>
</evidence>
<gene>
    <name evidence="1" type="ORF">AVEN_211871_1</name>
</gene>
<keyword evidence="2" id="KW-1185">Reference proteome</keyword>
<name>A0A4Y2SHJ9_ARAVE</name>
<accession>A0A4Y2SHJ9</accession>
<evidence type="ECO:0000313" key="1">
    <source>
        <dbReference type="EMBL" id="GBN87597.1"/>
    </source>
</evidence>
<dbReference type="EMBL" id="BGPR01021870">
    <property type="protein sequence ID" value="GBN87597.1"/>
    <property type="molecule type" value="Genomic_DNA"/>
</dbReference>
<protein>
    <submittedName>
        <fullName evidence="1">Uncharacterized protein</fullName>
    </submittedName>
</protein>
<dbReference type="OrthoDB" id="6443573at2759"/>
<organism evidence="1 2">
    <name type="scientific">Araneus ventricosus</name>
    <name type="common">Orbweaver spider</name>
    <name type="synonym">Epeira ventricosa</name>
    <dbReference type="NCBI Taxonomy" id="182803"/>
    <lineage>
        <taxon>Eukaryota</taxon>
        <taxon>Metazoa</taxon>
        <taxon>Ecdysozoa</taxon>
        <taxon>Arthropoda</taxon>
        <taxon>Chelicerata</taxon>
        <taxon>Arachnida</taxon>
        <taxon>Araneae</taxon>
        <taxon>Araneomorphae</taxon>
        <taxon>Entelegynae</taxon>
        <taxon>Araneoidea</taxon>
        <taxon>Araneidae</taxon>
        <taxon>Araneus</taxon>
    </lineage>
</organism>
<comment type="caution">
    <text evidence="1">The sequence shown here is derived from an EMBL/GenBank/DDBJ whole genome shotgun (WGS) entry which is preliminary data.</text>
</comment>
<dbReference type="AlphaFoldDB" id="A0A4Y2SHJ9"/>
<reference evidence="1 2" key="1">
    <citation type="journal article" date="2019" name="Sci. Rep.">
        <title>Orb-weaving spider Araneus ventricosus genome elucidates the spidroin gene catalogue.</title>
        <authorList>
            <person name="Kono N."/>
            <person name="Nakamura H."/>
            <person name="Ohtoshi R."/>
            <person name="Moran D.A.P."/>
            <person name="Shinohara A."/>
            <person name="Yoshida Y."/>
            <person name="Fujiwara M."/>
            <person name="Mori M."/>
            <person name="Tomita M."/>
            <person name="Arakawa K."/>
        </authorList>
    </citation>
    <scope>NUCLEOTIDE SEQUENCE [LARGE SCALE GENOMIC DNA]</scope>
</reference>